<feature type="coiled-coil region" evidence="1">
    <location>
        <begin position="527"/>
        <end position="568"/>
    </location>
</feature>
<reference evidence="3" key="1">
    <citation type="submission" date="2014-07" db="EMBL/GenBank/DDBJ databases">
        <authorList>
            <person name="Martin A.A"/>
            <person name="De Silva N."/>
        </authorList>
    </citation>
    <scope>NUCLEOTIDE SEQUENCE</scope>
</reference>
<keyword evidence="1" id="KW-0175">Coiled coil</keyword>
<dbReference type="GO" id="GO:0007141">
    <property type="term" value="P:male meiosis I"/>
    <property type="evidence" value="ECO:0007669"/>
    <property type="project" value="TreeGrafter"/>
</dbReference>
<reference evidence="4" key="2">
    <citation type="submission" date="2015-08" db="UniProtKB">
        <authorList>
            <consortium name="WormBaseParasite"/>
        </authorList>
    </citation>
    <scope>IDENTIFICATION</scope>
</reference>
<evidence type="ECO:0000256" key="2">
    <source>
        <dbReference type="SAM" id="MobiDB-lite"/>
    </source>
</evidence>
<dbReference type="AlphaFoldDB" id="A0A0K0F5Z0"/>
<feature type="region of interest" description="Disordered" evidence="2">
    <location>
        <begin position="129"/>
        <end position="161"/>
    </location>
</feature>
<evidence type="ECO:0000313" key="4">
    <source>
        <dbReference type="WBParaSite" id="SVE_0423300.1"/>
    </source>
</evidence>
<sequence length="724" mass="84652">MAITCFDMPNINNEVTHASIWDPHLTGDVKSEQFEDLNSQEKGNDFQNVPPYDNNLYQFSESCWNQPFHYNDNDFPKDKMIFQKAFSNESDLNSINQNNSIFFEPSNGWNSWNNIYNWIDKSDIDISSTTNSPAVPDQGSNCSEEHSDSMRSDSFTTSPLHHNSPIRSMWTRNFDESHESNYNINNAKACNNKDFSNMLIKMGDLQFDENFSSYNWHDSVNDIHNPHPTIDIPQTSSPPNNIWQNFDPSNNRDDGYCYSSNLSDFTDTNKEMNNIWHMNTSLNNYMKNPALNQIQNKPLPQSNMEKIKEMHTRNHDKSQERLFMASQNGNNRHHKWGNDKNWNFIYSQYQIDPKESYEMMKNYPRQQMNIPPKPVLPNNQIGATYSMYQNNNRTKSPSPIYGSNKKIHQLNGSNKSLSSKSMPNPNLNCVYPPNIIRDGKIPCDEEELYRYHKTLQMHQLAYDQIYDVALRNNRPVIDNTILPDNYHYPQTEYFRPVYPVITSKNCDRGQVYHQNAMPNIVNFCQQMNNYKRENNTVNLKIEECSAQYRQLENERKKTEAELARHNLGKKISSANTIQIPRLPLAPLKVDRLIVDYFREHARVTTLLSKMIQLREKPMPPVIHEVMAEFLDSIKNLQKMRLQERENILSYLRGEVGSYNERVESVNLLRALVDVIRTTQKARAANWCCLMWTLGTVNSEQENQIEKIIQANFQIDPPEIKFRPL</sequence>
<dbReference type="PANTHER" id="PTHR33861:SF5">
    <property type="entry name" value="GAMMA-TUBULIN COMPLEX COMPONENT"/>
    <property type="match status" value="1"/>
</dbReference>
<evidence type="ECO:0000256" key="1">
    <source>
        <dbReference type="SAM" id="Coils"/>
    </source>
</evidence>
<dbReference type="STRING" id="75913.A0A0K0F5Z0"/>
<feature type="compositionally biased region" description="Polar residues" evidence="2">
    <location>
        <begin position="152"/>
        <end position="161"/>
    </location>
</feature>
<dbReference type="GO" id="GO:0048255">
    <property type="term" value="P:mRNA stabilization"/>
    <property type="evidence" value="ECO:0007669"/>
    <property type="project" value="TreeGrafter"/>
</dbReference>
<dbReference type="WBParaSite" id="SVE_0423300.1">
    <property type="protein sequence ID" value="SVE_0423300.1"/>
    <property type="gene ID" value="SVE_0423300"/>
</dbReference>
<dbReference type="GO" id="GO:0007144">
    <property type="term" value="P:female meiosis I"/>
    <property type="evidence" value="ECO:0007669"/>
    <property type="project" value="TreeGrafter"/>
</dbReference>
<dbReference type="Proteomes" id="UP000035680">
    <property type="component" value="Unassembled WGS sequence"/>
</dbReference>
<proteinExistence type="predicted"/>
<keyword evidence="3" id="KW-1185">Reference proteome</keyword>
<dbReference type="Pfam" id="PF15189">
    <property type="entry name" value="MEIOC"/>
    <property type="match status" value="1"/>
</dbReference>
<feature type="compositionally biased region" description="Polar residues" evidence="2">
    <location>
        <begin position="129"/>
        <end position="142"/>
    </location>
</feature>
<organism evidence="3 4">
    <name type="scientific">Strongyloides venezuelensis</name>
    <name type="common">Threadworm</name>
    <dbReference type="NCBI Taxonomy" id="75913"/>
    <lineage>
        <taxon>Eukaryota</taxon>
        <taxon>Metazoa</taxon>
        <taxon>Ecdysozoa</taxon>
        <taxon>Nematoda</taxon>
        <taxon>Chromadorea</taxon>
        <taxon>Rhabditida</taxon>
        <taxon>Tylenchina</taxon>
        <taxon>Panagrolaimomorpha</taxon>
        <taxon>Strongyloidoidea</taxon>
        <taxon>Strongyloididae</taxon>
        <taxon>Strongyloides</taxon>
    </lineage>
</organism>
<dbReference type="GO" id="GO:0005737">
    <property type="term" value="C:cytoplasm"/>
    <property type="evidence" value="ECO:0007669"/>
    <property type="project" value="TreeGrafter"/>
</dbReference>
<dbReference type="InterPro" id="IPR027963">
    <property type="entry name" value="MEIOC"/>
</dbReference>
<name>A0A0K0F5Z0_STRVS</name>
<protein>
    <submittedName>
        <fullName evidence="4">Meiosis-specific coiled-coil domain-containing protein MEIOC</fullName>
    </submittedName>
</protein>
<accession>A0A0K0F5Z0</accession>
<evidence type="ECO:0000313" key="3">
    <source>
        <dbReference type="Proteomes" id="UP000035680"/>
    </source>
</evidence>
<dbReference type="PANTHER" id="PTHR33861">
    <property type="entry name" value="PROTEIN CBG18333"/>
    <property type="match status" value="1"/>
</dbReference>
<dbReference type="GO" id="GO:0005634">
    <property type="term" value="C:nucleus"/>
    <property type="evidence" value="ECO:0007669"/>
    <property type="project" value="TreeGrafter"/>
</dbReference>